<evidence type="ECO:0000256" key="1">
    <source>
        <dbReference type="SAM" id="SignalP"/>
    </source>
</evidence>
<evidence type="ECO:0000313" key="2">
    <source>
        <dbReference type="EMBL" id="SMF01893.1"/>
    </source>
</evidence>
<proteinExistence type="predicted"/>
<dbReference type="EMBL" id="FXAG01000003">
    <property type="protein sequence ID" value="SMF01893.1"/>
    <property type="molecule type" value="Genomic_DNA"/>
</dbReference>
<sequence>MKKIIVVAVSTLLPLVAGAAWANETHHPADAAPAASPRILLAAKAPDAPKPPAAQGPSFRLMDEHMKRMQDMHERMLAAKTPEERQKLMDEQAKLMQEGMGMMKDMGGMMGPRGGMGMMGDQMGNNMMMKRMDMMQMMMQMMMDRENARMPPRP</sequence>
<evidence type="ECO:0000313" key="3">
    <source>
        <dbReference type="Proteomes" id="UP000192920"/>
    </source>
</evidence>
<name>A0A1Y6BDA7_9NEIS</name>
<reference evidence="3" key="1">
    <citation type="submission" date="2017-04" db="EMBL/GenBank/DDBJ databases">
        <authorList>
            <person name="Varghese N."/>
            <person name="Submissions S."/>
        </authorList>
    </citation>
    <scope>NUCLEOTIDE SEQUENCE [LARGE SCALE GENOMIC DNA]</scope>
    <source>
        <strain evidence="3">DSM 22618</strain>
    </source>
</reference>
<evidence type="ECO:0008006" key="4">
    <source>
        <dbReference type="Google" id="ProtNLM"/>
    </source>
</evidence>
<feature type="signal peptide" evidence="1">
    <location>
        <begin position="1"/>
        <end position="22"/>
    </location>
</feature>
<protein>
    <recommendedName>
        <fullName evidence="4">Signal recognition particle subunit FFH/SRP54 (Srp54)</fullName>
    </recommendedName>
</protein>
<dbReference type="RefSeq" id="WP_085275103.1">
    <property type="nucleotide sequence ID" value="NZ_FXAG01000003.1"/>
</dbReference>
<accession>A0A1Y6BDA7</accession>
<dbReference type="STRING" id="1123014.SAMN02745746_00755"/>
<keyword evidence="1" id="KW-0732">Signal</keyword>
<keyword evidence="3" id="KW-1185">Reference proteome</keyword>
<gene>
    <name evidence="2" type="ORF">SAMN02745746_00755</name>
</gene>
<dbReference type="AlphaFoldDB" id="A0A1Y6BDA7"/>
<feature type="chain" id="PRO_5013051505" description="Signal recognition particle subunit FFH/SRP54 (Srp54)" evidence="1">
    <location>
        <begin position="23"/>
        <end position="154"/>
    </location>
</feature>
<organism evidence="2 3">
    <name type="scientific">Pseudogulbenkiania subflava DSM 22618</name>
    <dbReference type="NCBI Taxonomy" id="1123014"/>
    <lineage>
        <taxon>Bacteria</taxon>
        <taxon>Pseudomonadati</taxon>
        <taxon>Pseudomonadota</taxon>
        <taxon>Betaproteobacteria</taxon>
        <taxon>Neisseriales</taxon>
        <taxon>Chromobacteriaceae</taxon>
        <taxon>Pseudogulbenkiania</taxon>
    </lineage>
</organism>
<dbReference type="Proteomes" id="UP000192920">
    <property type="component" value="Unassembled WGS sequence"/>
</dbReference>